<dbReference type="InterPro" id="IPR012340">
    <property type="entry name" value="NA-bd_OB-fold"/>
</dbReference>
<keyword evidence="2 4" id="KW-0808">Transferase</keyword>
<evidence type="ECO:0000256" key="4">
    <source>
        <dbReference type="PROSITE-ProRule" id="PRU01024"/>
    </source>
</evidence>
<dbReference type="PROSITE" id="PS51687">
    <property type="entry name" value="SAM_MT_RNA_M5U"/>
    <property type="match status" value="1"/>
</dbReference>
<keyword evidence="8" id="KW-1185">Reference proteome</keyword>
<name>A0A380L3J3_9STRE</name>
<evidence type="ECO:0000313" key="8">
    <source>
        <dbReference type="Proteomes" id="UP000255236"/>
    </source>
</evidence>
<evidence type="ECO:0000256" key="3">
    <source>
        <dbReference type="ARBA" id="ARBA00022691"/>
    </source>
</evidence>
<dbReference type="FunFam" id="3.40.50.150:FF:000009">
    <property type="entry name" value="23S rRNA (Uracil(1939)-C(5))-methyltransferase RlmD"/>
    <property type="match status" value="1"/>
</dbReference>
<dbReference type="PROSITE" id="PS01231">
    <property type="entry name" value="TRMA_2"/>
    <property type="match status" value="1"/>
</dbReference>
<proteinExistence type="inferred from homology"/>
<dbReference type="CDD" id="cd02440">
    <property type="entry name" value="AdoMet_MTases"/>
    <property type="match status" value="1"/>
</dbReference>
<dbReference type="EMBL" id="UHFT01000001">
    <property type="protein sequence ID" value="SUN80502.1"/>
    <property type="molecule type" value="Genomic_DNA"/>
</dbReference>
<dbReference type="SUPFAM" id="SSF50249">
    <property type="entry name" value="Nucleic acid-binding proteins"/>
    <property type="match status" value="1"/>
</dbReference>
<dbReference type="PROSITE" id="PS01230">
    <property type="entry name" value="TRMA_1"/>
    <property type="match status" value="1"/>
</dbReference>
<dbReference type="Pfam" id="PF01938">
    <property type="entry name" value="TRAM"/>
    <property type="match status" value="1"/>
</dbReference>
<feature type="active site" description="Nucleophile" evidence="4">
    <location>
        <position position="450"/>
    </location>
</feature>
<dbReference type="GO" id="GO:0070475">
    <property type="term" value="P:rRNA base methylation"/>
    <property type="evidence" value="ECO:0007669"/>
    <property type="project" value="TreeGrafter"/>
</dbReference>
<dbReference type="InterPro" id="IPR030391">
    <property type="entry name" value="MeTrfase_TrmA_CS"/>
</dbReference>
<feature type="active site" evidence="5">
    <location>
        <position position="450"/>
    </location>
</feature>
<organism evidence="7 8">
    <name type="scientific">Streptococcus milleri</name>
    <dbReference type="NCBI Taxonomy" id="33040"/>
    <lineage>
        <taxon>Bacteria</taxon>
        <taxon>Bacillati</taxon>
        <taxon>Bacillota</taxon>
        <taxon>Bacilli</taxon>
        <taxon>Lactobacillales</taxon>
        <taxon>Streptococcaceae</taxon>
        <taxon>Streptococcus</taxon>
    </lineage>
</organism>
<dbReference type="NCBIfam" id="TIGR00479">
    <property type="entry name" value="rumA"/>
    <property type="match status" value="1"/>
</dbReference>
<reference evidence="7" key="1">
    <citation type="submission" date="2018-06" db="EMBL/GenBank/DDBJ databases">
        <authorList>
            <consortium name="Pathogen Informatics"/>
            <person name="Doyle S."/>
        </authorList>
    </citation>
    <scope>NUCLEOTIDE SEQUENCE [LARGE SCALE GENOMIC DNA]</scope>
    <source>
        <strain evidence="7">NCTC11063</strain>
    </source>
</reference>
<dbReference type="PROSITE" id="PS50926">
    <property type="entry name" value="TRAM"/>
    <property type="match status" value="1"/>
</dbReference>
<evidence type="ECO:0000313" key="7">
    <source>
        <dbReference type="EMBL" id="SUN80502.1"/>
    </source>
</evidence>
<feature type="binding site" evidence="4">
    <location>
        <position position="354"/>
    </location>
    <ligand>
        <name>S-adenosyl-L-methionine</name>
        <dbReference type="ChEBI" id="CHEBI:59789"/>
    </ligand>
</feature>
<dbReference type="InterPro" id="IPR010280">
    <property type="entry name" value="U5_MeTrfase_fam"/>
</dbReference>
<accession>A0A380L3J3</accession>
<dbReference type="GO" id="GO:0070041">
    <property type="term" value="F:rRNA (uridine-C5-)-methyltransferase activity"/>
    <property type="evidence" value="ECO:0007669"/>
    <property type="project" value="TreeGrafter"/>
</dbReference>
<dbReference type="InterPro" id="IPR029063">
    <property type="entry name" value="SAM-dependent_MTases_sf"/>
</dbReference>
<dbReference type="AlphaFoldDB" id="A0A380L3J3"/>
<feature type="binding site" evidence="4">
    <location>
        <position position="423"/>
    </location>
    <ligand>
        <name>S-adenosyl-L-methionine</name>
        <dbReference type="ChEBI" id="CHEBI:59789"/>
    </ligand>
</feature>
<dbReference type="Pfam" id="PF05958">
    <property type="entry name" value="tRNA_U5-meth_tr"/>
    <property type="match status" value="1"/>
</dbReference>
<evidence type="ECO:0000256" key="2">
    <source>
        <dbReference type="ARBA" id="ARBA00022679"/>
    </source>
</evidence>
<protein>
    <submittedName>
        <fullName evidence="7">RNA methyltransferase</fullName>
        <ecNumber evidence="7">2.1.1.-</ecNumber>
    </submittedName>
</protein>
<dbReference type="Gene3D" id="2.40.50.1070">
    <property type="match status" value="1"/>
</dbReference>
<comment type="similarity">
    <text evidence="4">Belongs to the class I-like SAM-binding methyltransferase superfamily. RNA M5U methyltransferase family.</text>
</comment>
<keyword evidence="3 4" id="KW-0949">S-adenosyl-L-methionine</keyword>
<dbReference type="Gene3D" id="2.40.50.140">
    <property type="entry name" value="Nucleic acid-binding proteins"/>
    <property type="match status" value="1"/>
</dbReference>
<dbReference type="PANTHER" id="PTHR11061:SF30">
    <property type="entry name" value="TRNA (URACIL(54)-C(5))-METHYLTRANSFERASE"/>
    <property type="match status" value="1"/>
</dbReference>
<feature type="domain" description="TRAM" evidence="6">
    <location>
        <begin position="43"/>
        <end position="101"/>
    </location>
</feature>
<dbReference type="FunFam" id="2.40.50.1070:FF:000003">
    <property type="entry name" value="23S rRNA (Uracil-5-)-methyltransferase RumA"/>
    <property type="match status" value="1"/>
</dbReference>
<feature type="binding site" evidence="4">
    <location>
        <position position="325"/>
    </location>
    <ligand>
        <name>S-adenosyl-L-methionine</name>
        <dbReference type="ChEBI" id="CHEBI:59789"/>
    </ligand>
</feature>
<gene>
    <name evidence="7" type="primary">rumA1</name>
    <name evidence="7" type="ORF">NCTC11063_01207</name>
</gene>
<dbReference type="EC" id="2.1.1.-" evidence="7"/>
<dbReference type="InterPro" id="IPR030390">
    <property type="entry name" value="MeTrfase_TrmA_AS"/>
</dbReference>
<dbReference type="InterPro" id="IPR002792">
    <property type="entry name" value="TRAM_dom"/>
</dbReference>
<evidence type="ECO:0000256" key="1">
    <source>
        <dbReference type="ARBA" id="ARBA00022603"/>
    </source>
</evidence>
<evidence type="ECO:0000259" key="6">
    <source>
        <dbReference type="PROSITE" id="PS50926"/>
    </source>
</evidence>
<dbReference type="Proteomes" id="UP000255236">
    <property type="component" value="Unassembled WGS sequence"/>
</dbReference>
<dbReference type="PANTHER" id="PTHR11061">
    <property type="entry name" value="RNA M5U METHYLTRANSFERASE"/>
    <property type="match status" value="1"/>
</dbReference>
<dbReference type="Gene3D" id="3.40.50.150">
    <property type="entry name" value="Vaccinia Virus protein VP39"/>
    <property type="match status" value="1"/>
</dbReference>
<keyword evidence="1 4" id="KW-0489">Methyltransferase</keyword>
<dbReference type="SUPFAM" id="SSF53335">
    <property type="entry name" value="S-adenosyl-L-methionine-dependent methyltransferases"/>
    <property type="match status" value="1"/>
</dbReference>
<evidence type="ECO:0000256" key="5">
    <source>
        <dbReference type="PROSITE-ProRule" id="PRU10015"/>
    </source>
</evidence>
<comment type="caution">
    <text evidence="7">The sequence shown here is derived from an EMBL/GenBank/DDBJ whole genome shotgun (WGS) entry which is preliminary data.</text>
</comment>
<sequence length="585" mass="66884">MLILKLIKLNYQNLDSDNDIIESDNFVAFFFWEMAEQIERENMLKKNDVIEVEIVDLSHDGAGIAKAEGLVFFVENALPSEKILMRVLKVNKKIGFGKVEEFLRTSDQRNENLDMAYLRTGIADLGHLSYPSQLAFKRKQVKDSLYKIAGLSNVEVSPTLGMERPLGYRNKAQIPVRRVNGQLETGFFRKNSHDLLPIEDFYIQDPVIDQVILFTRDLLRRFDLKPYDEQEKTGLIRNLVVRRGHYSGEIMVILVTTRPKIFRVEQLIERLVEAFPAIESIMQNINDQPGNAIFGRKFRTLYGHDYITDRMLDNDFQIAAPAFYQVNTEMAEKLYQTAIDFSELAADDVVLDAYSGIGTIGLSVAKQVKRVYGVEVIPEAVKNSQKNAEINGITNTHYVCDSAENAMANWSKQGIKPDVILVDPPRKGLTESFIESSVSMEPKKIIYISCNPATMARDIKLYQELGYKLKKVQPVDLFPQTHHVETVALLSKLDVDKHIDVEIKLDELDLTSAESKATYAQIKEYILEKFDLKVSTLYIAQIKKKCGIVLREHYNKSKKEKQVIPQCTPEKEEAIMDALKHFKMI</sequence>
<feature type="binding site" evidence="4">
    <location>
        <position position="375"/>
    </location>
    <ligand>
        <name>S-adenosyl-L-methionine</name>
        <dbReference type="ChEBI" id="CHEBI:59789"/>
    </ligand>
</feature>